<keyword evidence="3 18" id="KW-0444">Lipid biosynthesis</keyword>
<comment type="subcellular location">
    <subcellularLocation>
        <location evidence="1">Membrane</location>
        <topology evidence="1">Multi-pass membrane protein</topology>
    </subcellularLocation>
</comment>
<evidence type="ECO:0000256" key="8">
    <source>
        <dbReference type="ARBA" id="ARBA00022955"/>
    </source>
</evidence>
<dbReference type="PANTHER" id="PTHR21257:SF38">
    <property type="entry name" value="7-DEHYDROCHOLESTEROL REDUCTASE"/>
    <property type="match status" value="1"/>
</dbReference>
<dbReference type="EC" id="1.3.1.21" evidence="16"/>
<feature type="transmembrane region" description="Helical" evidence="18">
    <location>
        <begin position="151"/>
        <end position="169"/>
    </location>
</feature>
<evidence type="ECO:0000313" key="20">
    <source>
        <dbReference type="Proteomes" id="UP000054481"/>
    </source>
</evidence>
<keyword evidence="7" id="KW-0521">NADP</keyword>
<reference evidence="19 20" key="1">
    <citation type="journal article" date="2014" name="Genome Biol. Evol.">
        <title>Comparative genomics and transcriptomics analyses reveal divergent lifestyle features of nematode endoparasitic fungus Hirsutella minnesotensis.</title>
        <authorList>
            <person name="Lai Y."/>
            <person name="Liu K."/>
            <person name="Zhang X."/>
            <person name="Zhang X."/>
            <person name="Li K."/>
            <person name="Wang N."/>
            <person name="Shu C."/>
            <person name="Wu Y."/>
            <person name="Wang C."/>
            <person name="Bushley K.E."/>
            <person name="Xiang M."/>
            <person name="Liu X."/>
        </authorList>
    </citation>
    <scope>NUCLEOTIDE SEQUENCE [LARGE SCALE GENOMIC DNA]</scope>
    <source>
        <strain evidence="19 20">3608</strain>
    </source>
</reference>
<evidence type="ECO:0000256" key="17">
    <source>
        <dbReference type="ARBA" id="ARBA00042688"/>
    </source>
</evidence>
<keyword evidence="10 18" id="KW-0560">Oxidoreductase</keyword>
<protein>
    <recommendedName>
        <fullName evidence="16">7-dehydrocholesterol reductase</fullName>
        <ecNumber evidence="16">1.3.1.21</ecNumber>
    </recommendedName>
    <alternativeName>
        <fullName evidence="17">Sterol Delta(7)-reductase</fullName>
    </alternativeName>
</protein>
<proteinExistence type="inferred from homology"/>
<dbReference type="GO" id="GO:0005789">
    <property type="term" value="C:endoplasmic reticulum membrane"/>
    <property type="evidence" value="ECO:0007669"/>
    <property type="project" value="TreeGrafter"/>
</dbReference>
<dbReference type="PANTHER" id="PTHR21257">
    <property type="entry name" value="DELTA(14)-STEROL REDUCTASE"/>
    <property type="match status" value="1"/>
</dbReference>
<evidence type="ECO:0000256" key="18">
    <source>
        <dbReference type="RuleBase" id="RU369120"/>
    </source>
</evidence>
<evidence type="ECO:0000256" key="3">
    <source>
        <dbReference type="ARBA" id="ARBA00022516"/>
    </source>
</evidence>
<keyword evidence="5 18" id="KW-0812">Transmembrane</keyword>
<dbReference type="AlphaFoldDB" id="A0A0F7ZEZ1"/>
<evidence type="ECO:0000313" key="19">
    <source>
        <dbReference type="EMBL" id="KJZ68231.1"/>
    </source>
</evidence>
<feature type="transmembrane region" description="Helical" evidence="18">
    <location>
        <begin position="6"/>
        <end position="25"/>
    </location>
</feature>
<evidence type="ECO:0000256" key="6">
    <source>
        <dbReference type="ARBA" id="ARBA00022778"/>
    </source>
</evidence>
<feature type="transmembrane region" description="Helical" evidence="18">
    <location>
        <begin position="32"/>
        <end position="52"/>
    </location>
</feature>
<keyword evidence="12 18" id="KW-0443">Lipid metabolism</keyword>
<name>A0A0F7ZEZ1_9HYPO</name>
<comment type="caution">
    <text evidence="18">Lacks conserved residue(s) required for the propagation of feature annotation.</text>
</comment>
<accession>A0A0F7ZEZ1</accession>
<keyword evidence="4" id="KW-0153">Cholesterol metabolism</keyword>
<keyword evidence="6" id="KW-0152">Cholesterol biosynthesis</keyword>
<keyword evidence="11 18" id="KW-0756">Sterol biosynthesis</keyword>
<keyword evidence="20" id="KW-1185">Reference proteome</keyword>
<evidence type="ECO:0000256" key="10">
    <source>
        <dbReference type="ARBA" id="ARBA00023002"/>
    </source>
</evidence>
<evidence type="ECO:0000256" key="16">
    <source>
        <dbReference type="ARBA" id="ARBA00038851"/>
    </source>
</evidence>
<dbReference type="Pfam" id="PF01222">
    <property type="entry name" value="ERG4_ERG24"/>
    <property type="match status" value="1"/>
</dbReference>
<evidence type="ECO:0000256" key="13">
    <source>
        <dbReference type="ARBA" id="ARBA00023136"/>
    </source>
</evidence>
<evidence type="ECO:0000256" key="4">
    <source>
        <dbReference type="ARBA" id="ARBA00022548"/>
    </source>
</evidence>
<evidence type="ECO:0000256" key="2">
    <source>
        <dbReference type="ARBA" id="ARBA00005402"/>
    </source>
</evidence>
<evidence type="ECO:0000256" key="5">
    <source>
        <dbReference type="ARBA" id="ARBA00022692"/>
    </source>
</evidence>
<dbReference type="Proteomes" id="UP000054481">
    <property type="component" value="Unassembled WGS sequence"/>
</dbReference>
<evidence type="ECO:0000256" key="15">
    <source>
        <dbReference type="ARBA" id="ARBA00023221"/>
    </source>
</evidence>
<dbReference type="EMBL" id="KQ030969">
    <property type="protein sequence ID" value="KJZ68231.1"/>
    <property type="molecule type" value="Genomic_DNA"/>
</dbReference>
<keyword evidence="8 18" id="KW-0752">Steroid biosynthesis</keyword>
<keyword evidence="14 18" id="KW-1207">Sterol metabolism</keyword>
<evidence type="ECO:0000256" key="7">
    <source>
        <dbReference type="ARBA" id="ARBA00022857"/>
    </source>
</evidence>
<feature type="transmembrane region" description="Helical" evidence="18">
    <location>
        <begin position="117"/>
        <end position="139"/>
    </location>
</feature>
<evidence type="ECO:0000256" key="14">
    <source>
        <dbReference type="ARBA" id="ARBA00023166"/>
    </source>
</evidence>
<comment type="similarity">
    <text evidence="2 18">Belongs to the ERG4/ERG24 family.</text>
</comment>
<dbReference type="InterPro" id="IPR001171">
    <property type="entry name" value="ERG24_DHCR-like"/>
</dbReference>
<dbReference type="OrthoDB" id="5326588at2759"/>
<evidence type="ECO:0000256" key="11">
    <source>
        <dbReference type="ARBA" id="ARBA00023011"/>
    </source>
</evidence>
<keyword evidence="9 18" id="KW-1133">Transmembrane helix</keyword>
<evidence type="ECO:0000256" key="1">
    <source>
        <dbReference type="ARBA" id="ARBA00004141"/>
    </source>
</evidence>
<dbReference type="GO" id="GO:0006695">
    <property type="term" value="P:cholesterol biosynthetic process"/>
    <property type="evidence" value="ECO:0007669"/>
    <property type="project" value="UniProtKB-KW"/>
</dbReference>
<evidence type="ECO:0000256" key="9">
    <source>
        <dbReference type="ARBA" id="ARBA00022989"/>
    </source>
</evidence>
<organism evidence="19 20">
    <name type="scientific">Hirsutella minnesotensis 3608</name>
    <dbReference type="NCBI Taxonomy" id="1043627"/>
    <lineage>
        <taxon>Eukaryota</taxon>
        <taxon>Fungi</taxon>
        <taxon>Dikarya</taxon>
        <taxon>Ascomycota</taxon>
        <taxon>Pezizomycotina</taxon>
        <taxon>Sordariomycetes</taxon>
        <taxon>Hypocreomycetidae</taxon>
        <taxon>Hypocreales</taxon>
        <taxon>Ophiocordycipitaceae</taxon>
        <taxon>Hirsutella</taxon>
    </lineage>
</organism>
<keyword evidence="15 18" id="KW-0753">Steroid metabolism</keyword>
<dbReference type="GO" id="GO:0016132">
    <property type="term" value="P:brassinosteroid biosynthetic process"/>
    <property type="evidence" value="ECO:0007669"/>
    <property type="project" value="TreeGrafter"/>
</dbReference>
<dbReference type="GO" id="GO:0047598">
    <property type="term" value="F:7-dehydrocholesterol reductase activity"/>
    <property type="evidence" value="ECO:0007669"/>
    <property type="project" value="UniProtKB-EC"/>
</dbReference>
<evidence type="ECO:0000256" key="12">
    <source>
        <dbReference type="ARBA" id="ARBA00023098"/>
    </source>
</evidence>
<keyword evidence="13 18" id="KW-0472">Membrane</keyword>
<sequence>MDLLSWFLTIGIWLGVFYIGGVKAAAAPGEHFAILIVSANAYGLTTATLALVKGHLFPDSKDRRFSGSIFHDFLAGVELNPRLGRHWDLKMFHIGRLGMNSWVILYLSTIDITHDHFGFYLGWGSAVWLPFVYTMQTQYLASHCVQLSPKALYTILATGISGYYLFRLANHQKYSLRQKGEECRIWGDLPRIIKAEFTTADGERHNTSLLFSGKP</sequence>
<gene>
    <name evidence="19" type="ORF">HIM_12374</name>
</gene>